<sequence length="89" mass="9620">MGWNGVALILQFQSYACPVRSQSDVQPLSGSDASMLDHVVGGFNERQFEGFATLHSYLTNAQIANPLCGGTDLSKFGSHLELHGERHGN</sequence>
<organism evidence="1 2">
    <name type="scientific">Paracoccus tibetensis</name>
    <dbReference type="NCBI Taxonomy" id="336292"/>
    <lineage>
        <taxon>Bacteria</taxon>
        <taxon>Pseudomonadati</taxon>
        <taxon>Pseudomonadota</taxon>
        <taxon>Alphaproteobacteria</taxon>
        <taxon>Rhodobacterales</taxon>
        <taxon>Paracoccaceae</taxon>
        <taxon>Paracoccus</taxon>
    </lineage>
</organism>
<dbReference type="AlphaFoldDB" id="A0A1G5JLU2"/>
<evidence type="ECO:0000313" key="1">
    <source>
        <dbReference type="EMBL" id="SCY88891.1"/>
    </source>
</evidence>
<dbReference type="EMBL" id="FMVT01000013">
    <property type="protein sequence ID" value="SCY88891.1"/>
    <property type="molecule type" value="Genomic_DNA"/>
</dbReference>
<evidence type="ECO:0000313" key="2">
    <source>
        <dbReference type="Proteomes" id="UP000199502"/>
    </source>
</evidence>
<dbReference type="Proteomes" id="UP000199502">
    <property type="component" value="Unassembled WGS sequence"/>
</dbReference>
<accession>A0A1G5JLU2</accession>
<keyword evidence="2" id="KW-1185">Reference proteome</keyword>
<gene>
    <name evidence="1" type="ORF">SAMN05660710_03284</name>
</gene>
<protein>
    <submittedName>
        <fullName evidence="1">Uncharacterized protein</fullName>
    </submittedName>
</protein>
<name>A0A1G5JLU2_9RHOB</name>
<reference evidence="1 2" key="1">
    <citation type="submission" date="2016-10" db="EMBL/GenBank/DDBJ databases">
        <authorList>
            <person name="de Groot N.N."/>
        </authorList>
    </citation>
    <scope>NUCLEOTIDE SEQUENCE [LARGE SCALE GENOMIC DNA]</scope>
    <source>
        <strain evidence="1 2">CGMCC 1.8925</strain>
    </source>
</reference>
<proteinExistence type="predicted"/>